<dbReference type="EMBL" id="JASCZI010093926">
    <property type="protein sequence ID" value="MED6153554.1"/>
    <property type="molecule type" value="Genomic_DNA"/>
</dbReference>
<evidence type="ECO:0000313" key="2">
    <source>
        <dbReference type="Proteomes" id="UP001341840"/>
    </source>
</evidence>
<evidence type="ECO:0000313" key="1">
    <source>
        <dbReference type="EMBL" id="MED6153554.1"/>
    </source>
</evidence>
<name>A0ABU6TYF8_9FABA</name>
<organism evidence="1 2">
    <name type="scientific">Stylosanthes scabra</name>
    <dbReference type="NCBI Taxonomy" id="79078"/>
    <lineage>
        <taxon>Eukaryota</taxon>
        <taxon>Viridiplantae</taxon>
        <taxon>Streptophyta</taxon>
        <taxon>Embryophyta</taxon>
        <taxon>Tracheophyta</taxon>
        <taxon>Spermatophyta</taxon>
        <taxon>Magnoliopsida</taxon>
        <taxon>eudicotyledons</taxon>
        <taxon>Gunneridae</taxon>
        <taxon>Pentapetalae</taxon>
        <taxon>rosids</taxon>
        <taxon>fabids</taxon>
        <taxon>Fabales</taxon>
        <taxon>Fabaceae</taxon>
        <taxon>Papilionoideae</taxon>
        <taxon>50 kb inversion clade</taxon>
        <taxon>dalbergioids sensu lato</taxon>
        <taxon>Dalbergieae</taxon>
        <taxon>Pterocarpus clade</taxon>
        <taxon>Stylosanthes</taxon>
    </lineage>
</organism>
<protein>
    <submittedName>
        <fullName evidence="1">Uncharacterized protein</fullName>
    </submittedName>
</protein>
<comment type="caution">
    <text evidence="1">The sequence shown here is derived from an EMBL/GenBank/DDBJ whole genome shotgun (WGS) entry which is preliminary data.</text>
</comment>
<dbReference type="Proteomes" id="UP001341840">
    <property type="component" value="Unassembled WGS sequence"/>
</dbReference>
<feature type="non-terminal residue" evidence="1">
    <location>
        <position position="1"/>
    </location>
</feature>
<proteinExistence type="predicted"/>
<sequence>QVDAETKGDLSSRSLLSEFKSGHDLECCWLGQTRLAKEVEVTFKAPWVTFGCLHG</sequence>
<gene>
    <name evidence="1" type="ORF">PIB30_103177</name>
</gene>
<keyword evidence="2" id="KW-1185">Reference proteome</keyword>
<accession>A0ABU6TYF8</accession>
<reference evidence="1 2" key="1">
    <citation type="journal article" date="2023" name="Plants (Basel)">
        <title>Bridging the Gap: Combining Genomics and Transcriptomics Approaches to Understand Stylosanthes scabra, an Orphan Legume from the Brazilian Caatinga.</title>
        <authorList>
            <person name="Ferreira-Neto J.R.C."/>
            <person name="da Silva M.D."/>
            <person name="Binneck E."/>
            <person name="de Melo N.F."/>
            <person name="da Silva R.H."/>
            <person name="de Melo A.L.T.M."/>
            <person name="Pandolfi V."/>
            <person name="Bustamante F.O."/>
            <person name="Brasileiro-Vidal A.C."/>
            <person name="Benko-Iseppon A.M."/>
        </authorList>
    </citation>
    <scope>NUCLEOTIDE SEQUENCE [LARGE SCALE GENOMIC DNA]</scope>
    <source>
        <tissue evidence="1">Leaves</tissue>
    </source>
</reference>